<name>A0ABM8EDA0_9HYPH</name>
<reference evidence="1 2" key="1">
    <citation type="journal article" date="2023" name="Int. J. Syst. Evol. Microbiol.">
        <title>Methylocystis iwaonis sp. nov., a type II methane-oxidizing bacterium from surface soil of a rice paddy field in Japan, and emended description of the genus Methylocystis (ex Whittenbury et al. 1970) Bowman et al. 1993.</title>
        <authorList>
            <person name="Kaise H."/>
            <person name="Sawadogo J.B."/>
            <person name="Alam M.S."/>
            <person name="Ueno C."/>
            <person name="Dianou D."/>
            <person name="Shinjo R."/>
            <person name="Asakawa S."/>
        </authorList>
    </citation>
    <scope>NUCLEOTIDE SEQUENCE [LARGE SCALE GENOMIC DNA]</scope>
    <source>
        <strain evidence="1 2">SS37A-Re</strain>
    </source>
</reference>
<organism evidence="1 2">
    <name type="scientific">Methylocystis iwaonis</name>
    <dbReference type="NCBI Taxonomy" id="2885079"/>
    <lineage>
        <taxon>Bacteria</taxon>
        <taxon>Pseudomonadati</taxon>
        <taxon>Pseudomonadota</taxon>
        <taxon>Alphaproteobacteria</taxon>
        <taxon>Hyphomicrobiales</taxon>
        <taxon>Methylocystaceae</taxon>
        <taxon>Methylocystis</taxon>
    </lineage>
</organism>
<accession>A0ABM8EDA0</accession>
<gene>
    <name evidence="1" type="ORF">SS37A_34050</name>
</gene>
<evidence type="ECO:0000313" key="1">
    <source>
        <dbReference type="EMBL" id="BDV35876.1"/>
    </source>
</evidence>
<evidence type="ECO:0000313" key="2">
    <source>
        <dbReference type="Proteomes" id="UP001317629"/>
    </source>
</evidence>
<keyword evidence="2" id="KW-1185">Reference proteome</keyword>
<protein>
    <submittedName>
        <fullName evidence="1">Uncharacterized protein</fullName>
    </submittedName>
</protein>
<proteinExistence type="predicted"/>
<sequence length="65" mass="7121">MTSPSPMVTKTYCDDNQELGLKKDGTFKLESYMEVTHAGSWARDGLDREPNGSFDVSFCVIGSLG</sequence>
<dbReference type="EMBL" id="AP027142">
    <property type="protein sequence ID" value="BDV35876.1"/>
    <property type="molecule type" value="Genomic_DNA"/>
</dbReference>
<dbReference type="Proteomes" id="UP001317629">
    <property type="component" value="Chromosome"/>
</dbReference>